<dbReference type="Proteomes" id="UP000430323">
    <property type="component" value="Unassembled WGS sequence"/>
</dbReference>
<proteinExistence type="predicted"/>
<evidence type="ECO:0000313" key="2">
    <source>
        <dbReference type="Proteomes" id="UP000430323"/>
    </source>
</evidence>
<evidence type="ECO:0000313" key="1">
    <source>
        <dbReference type="EMBL" id="KAB1978302.1"/>
    </source>
</evidence>
<dbReference type="EMBL" id="WBOB01000002">
    <property type="protein sequence ID" value="KAB1978302.1"/>
    <property type="molecule type" value="Genomic_DNA"/>
</dbReference>
<sequence length="109" mass="12551">MVEIYSLEQMKMIRNQKRIERQKESAESGISTAVVCGQIVTIGDYDCNYHSWKHFVIAQIVRLGFQQYIALTGWDINELVEDLAGNDDPNADIWLNDAKDYFDAVEANY</sequence>
<dbReference type="RefSeq" id="WP_151495064.1">
    <property type="nucleotide sequence ID" value="NZ_JAATOH010000007.1"/>
</dbReference>
<protein>
    <submittedName>
        <fullName evidence="1">Uncharacterized protein</fullName>
    </submittedName>
</protein>
<accession>A0A6A1Z8U0</accession>
<dbReference type="AlphaFoldDB" id="A0A6A1Z8U0"/>
<name>A0A6A1Z8U0_9LACO</name>
<comment type="caution">
    <text evidence="1">The sequence shown here is derived from an EMBL/GenBank/DDBJ whole genome shotgun (WGS) entry which is preliminary data.</text>
</comment>
<organism evidence="1 2">
    <name type="scientific">Lactobacillus crispatus</name>
    <dbReference type="NCBI Taxonomy" id="47770"/>
    <lineage>
        <taxon>Bacteria</taxon>
        <taxon>Bacillati</taxon>
        <taxon>Bacillota</taxon>
        <taxon>Bacilli</taxon>
        <taxon>Lactobacillales</taxon>
        <taxon>Lactobacillaceae</taxon>
        <taxon>Lactobacillus</taxon>
    </lineage>
</organism>
<gene>
    <name evidence="1" type="ORF">F8251_00980</name>
</gene>
<reference evidence="1 2" key="1">
    <citation type="submission" date="2019-09" db="EMBL/GenBank/DDBJ databases">
        <title>Investigation of probiotic properties of different lactic acid bacteria.</title>
        <authorList>
            <person name="Jaomanjaka F."/>
            <person name="Blanc P."/>
        </authorList>
    </citation>
    <scope>NUCLEOTIDE SEQUENCE [LARGE SCALE GENOMIC DNA]</scope>
    <source>
        <strain evidence="1 2">BIO6272</strain>
    </source>
</reference>